<organism evidence="3">
    <name type="scientific">marine sediment metagenome</name>
    <dbReference type="NCBI Taxonomy" id="412755"/>
    <lineage>
        <taxon>unclassified sequences</taxon>
        <taxon>metagenomes</taxon>
        <taxon>ecological metagenomes</taxon>
    </lineage>
</organism>
<evidence type="ECO:0000313" key="3">
    <source>
        <dbReference type="EMBL" id="GAH63487.1"/>
    </source>
</evidence>
<keyword evidence="2" id="KW-0560">Oxidoreductase</keyword>
<comment type="caution">
    <text evidence="3">The sequence shown here is derived from an EMBL/GenBank/DDBJ whole genome shotgun (WGS) entry which is preliminary data.</text>
</comment>
<dbReference type="InterPro" id="IPR003767">
    <property type="entry name" value="Malate/L-lactate_DH-like"/>
</dbReference>
<reference evidence="3" key="1">
    <citation type="journal article" date="2014" name="Front. Microbiol.">
        <title>High frequency of phylogenetically diverse reductive dehalogenase-homologous genes in deep subseafloor sedimentary metagenomes.</title>
        <authorList>
            <person name="Kawai M."/>
            <person name="Futagami T."/>
            <person name="Toyoda A."/>
            <person name="Takaki Y."/>
            <person name="Nishi S."/>
            <person name="Hori S."/>
            <person name="Arai W."/>
            <person name="Tsubouchi T."/>
            <person name="Morono Y."/>
            <person name="Uchiyama I."/>
            <person name="Ito T."/>
            <person name="Fujiyama A."/>
            <person name="Inagaki F."/>
            <person name="Takami H."/>
        </authorList>
    </citation>
    <scope>NUCLEOTIDE SEQUENCE</scope>
    <source>
        <strain evidence="3">Expedition CK06-06</strain>
    </source>
</reference>
<dbReference type="InterPro" id="IPR043143">
    <property type="entry name" value="Mal/L-sulf/L-lact_DH-like_NADP"/>
</dbReference>
<sequence>AVPADQQPAFIADFSTTPIARGKLAVAAKKGEKVPFGFVQDKDGNPSDDPDILTQGGAMLPLGGDLQHGSHKGYALGAIVDILSGVLPGANFGPFIPPNLAFMPMPEVQVGKGMGHFFGALSIDGFMKAEEFKERMDKWITTFRNAKPIKGKKVLIPGDIEREAEERIKKEGIPVLPAIVEDLKEVAGKLGLEFKEA</sequence>
<dbReference type="PANTHER" id="PTHR11091">
    <property type="entry name" value="OXIDOREDUCTASE-RELATED"/>
    <property type="match status" value="1"/>
</dbReference>
<comment type="similarity">
    <text evidence="1">Belongs to the LDH2/MDH2 oxidoreductase family.</text>
</comment>
<gene>
    <name evidence="3" type="ORF">S03H2_44459</name>
</gene>
<dbReference type="SUPFAM" id="SSF89733">
    <property type="entry name" value="L-sulfolactate dehydrogenase-like"/>
    <property type="match status" value="1"/>
</dbReference>
<proteinExistence type="inferred from homology"/>
<evidence type="ECO:0000256" key="1">
    <source>
        <dbReference type="ARBA" id="ARBA00006056"/>
    </source>
</evidence>
<dbReference type="GO" id="GO:0016491">
    <property type="term" value="F:oxidoreductase activity"/>
    <property type="evidence" value="ECO:0007669"/>
    <property type="project" value="UniProtKB-KW"/>
</dbReference>
<evidence type="ECO:0000256" key="2">
    <source>
        <dbReference type="ARBA" id="ARBA00023002"/>
    </source>
</evidence>
<protein>
    <recommendedName>
        <fullName evidence="4">Ldh family oxidoreductase</fullName>
    </recommendedName>
</protein>
<name>X1H266_9ZZZZ</name>
<dbReference type="EMBL" id="BARU01027800">
    <property type="protein sequence ID" value="GAH63487.1"/>
    <property type="molecule type" value="Genomic_DNA"/>
</dbReference>
<dbReference type="InterPro" id="IPR036111">
    <property type="entry name" value="Mal/L-sulfo/L-lacto_DH-like_sf"/>
</dbReference>
<accession>X1H266</accession>
<dbReference type="Pfam" id="PF02615">
    <property type="entry name" value="Ldh_2"/>
    <property type="match status" value="1"/>
</dbReference>
<feature type="non-terminal residue" evidence="3">
    <location>
        <position position="1"/>
    </location>
</feature>
<dbReference type="AlphaFoldDB" id="X1H266"/>
<evidence type="ECO:0008006" key="4">
    <source>
        <dbReference type="Google" id="ProtNLM"/>
    </source>
</evidence>
<dbReference type="Gene3D" id="3.30.1370.60">
    <property type="entry name" value="Hypothetical oxidoreductase yiak, domain 2"/>
    <property type="match status" value="1"/>
</dbReference>
<dbReference type="PANTHER" id="PTHR11091:SF0">
    <property type="entry name" value="MALATE DEHYDROGENASE"/>
    <property type="match status" value="1"/>
</dbReference>